<evidence type="ECO:0000259" key="1">
    <source>
        <dbReference type="Pfam" id="PF01706"/>
    </source>
</evidence>
<dbReference type="Pfam" id="PF01706">
    <property type="entry name" value="FliG_C"/>
    <property type="match status" value="1"/>
</dbReference>
<accession>A0A1I5BF31</accession>
<dbReference type="RefSeq" id="WP_091195958.1">
    <property type="nucleotide sequence ID" value="NZ_FOVE01000016.1"/>
</dbReference>
<evidence type="ECO:0000313" key="3">
    <source>
        <dbReference type="Proteomes" id="UP000242869"/>
    </source>
</evidence>
<sequence>MTDTVTLQLSNPAFSLEKIPDGTRYTLVFTRDGIAARITLPESGMQAFQSQLQLLVKSPEIRLTNAEVEASYRQTAQPLHYLDDYEWQCLLRELQCDELLAALWYLKDESIAQAVFRNLSQRAAEMLLEDLQGYSRRGDPDKQPENIVQKGRDALQGVLQTLARLQGEDD</sequence>
<name>A0A1I5BF31_9NEIS</name>
<dbReference type="OrthoDB" id="9780302at2"/>
<dbReference type="Proteomes" id="UP000242869">
    <property type="component" value="Unassembled WGS sequence"/>
</dbReference>
<dbReference type="InterPro" id="IPR023087">
    <property type="entry name" value="Flg_Motor_Flig_C"/>
</dbReference>
<reference evidence="3" key="1">
    <citation type="submission" date="2016-10" db="EMBL/GenBank/DDBJ databases">
        <authorList>
            <person name="Varghese N."/>
            <person name="Submissions S."/>
        </authorList>
    </citation>
    <scope>NUCLEOTIDE SEQUENCE [LARGE SCALE GENOMIC DNA]</scope>
    <source>
        <strain evidence="3">DSM 6150</strain>
    </source>
</reference>
<dbReference type="InterPro" id="IPR011002">
    <property type="entry name" value="FliG_a-hlx"/>
</dbReference>
<dbReference type="EMBL" id="FOVE01000016">
    <property type="protein sequence ID" value="SFN73302.1"/>
    <property type="molecule type" value="Genomic_DNA"/>
</dbReference>
<organism evidence="2 3">
    <name type="scientific">Formivibrio citricus</name>
    <dbReference type="NCBI Taxonomy" id="83765"/>
    <lineage>
        <taxon>Bacteria</taxon>
        <taxon>Pseudomonadati</taxon>
        <taxon>Pseudomonadota</taxon>
        <taxon>Betaproteobacteria</taxon>
        <taxon>Neisseriales</taxon>
        <taxon>Chitinibacteraceae</taxon>
        <taxon>Formivibrio</taxon>
    </lineage>
</organism>
<protein>
    <submittedName>
        <fullName evidence="2">FliG C-terminal domain-containing protein</fullName>
    </submittedName>
</protein>
<dbReference type="STRING" id="83765.SAMN05660284_02140"/>
<dbReference type="AlphaFoldDB" id="A0A1I5BF31"/>
<proteinExistence type="predicted"/>
<evidence type="ECO:0000313" key="2">
    <source>
        <dbReference type="EMBL" id="SFN73302.1"/>
    </source>
</evidence>
<feature type="domain" description="Flagellar motor switch protein FliG C-terminal" evidence="1">
    <location>
        <begin position="79"/>
        <end position="150"/>
    </location>
</feature>
<dbReference type="SUPFAM" id="SSF48029">
    <property type="entry name" value="FliG"/>
    <property type="match status" value="1"/>
</dbReference>
<dbReference type="Gene3D" id="1.10.220.30">
    <property type="match status" value="1"/>
</dbReference>
<keyword evidence="3" id="KW-1185">Reference proteome</keyword>
<gene>
    <name evidence="2" type="ORF">SAMN05660284_02140</name>
</gene>